<evidence type="ECO:0000313" key="13">
    <source>
        <dbReference type="Proteomes" id="UP000243876"/>
    </source>
</evidence>
<sequence>MARAGFNVRPVFSHPAFLITLLVAVAGWFTALIGQIVLESKYHAQPSSKGSAVGVPWFGIFLQMFLNIGVFAALATDSVATSRFQLSIFLAVALVMAVIGVNSGIFTDTSYQLAIGAGWLLLAIVDILWLLYFTSEPGAFFPSLFDAGASIHFSSRSPIVGSGSNPARARTGGSVARAGSSLGMAHPGAAMSYPGAYQGVGVKAPGGPGSVSGGLASVSVADLGMGGQGLEDGPQREVQQEGPDEAARFLRQGEGGGPEYAVLKARALYSYSASPDDPNEISFAKGEIVDILDNSGKWWQARKSDGTKGIVPSNYLVLT</sequence>
<dbReference type="PROSITE" id="PS50002">
    <property type="entry name" value="SH3"/>
    <property type="match status" value="1"/>
</dbReference>
<comment type="subcellular location">
    <subcellularLocation>
        <location evidence="1">Cell membrane</location>
        <topology evidence="1">Multi-pass membrane protein</topology>
    </subcellularLocation>
</comment>
<proteinExistence type="inferred from homology"/>
<gene>
    <name evidence="12" type="primary">SPOSA6832_03568</name>
</gene>
<keyword evidence="7" id="KW-0346">Stress response</keyword>
<evidence type="ECO:0000256" key="2">
    <source>
        <dbReference type="ARBA" id="ARBA00009739"/>
    </source>
</evidence>
<evidence type="ECO:0000256" key="1">
    <source>
        <dbReference type="ARBA" id="ARBA00004651"/>
    </source>
</evidence>
<dbReference type="Pfam" id="PF00018">
    <property type="entry name" value="SH3_1"/>
    <property type="match status" value="1"/>
</dbReference>
<evidence type="ECO:0000256" key="5">
    <source>
        <dbReference type="ARBA" id="ARBA00022692"/>
    </source>
</evidence>
<evidence type="ECO:0000313" key="12">
    <source>
        <dbReference type="EMBL" id="CEQ41819.1"/>
    </source>
</evidence>
<dbReference type="InterPro" id="IPR036028">
    <property type="entry name" value="SH3-like_dom_sf"/>
</dbReference>
<dbReference type="AlphaFoldDB" id="A0A0D6EPF4"/>
<keyword evidence="6 10" id="KW-1133">Transmembrane helix</keyword>
<dbReference type="OrthoDB" id="5983572at2759"/>
<keyword evidence="5 10" id="KW-0812">Transmembrane</keyword>
<feature type="transmembrane region" description="Helical" evidence="10">
    <location>
        <begin position="113"/>
        <end position="133"/>
    </location>
</feature>
<organism evidence="12 13">
    <name type="scientific">Sporidiobolus salmonicolor</name>
    <name type="common">Yeast-like fungus</name>
    <name type="synonym">Sporobolomyces salmonicolor</name>
    <dbReference type="NCBI Taxonomy" id="5005"/>
    <lineage>
        <taxon>Eukaryota</taxon>
        <taxon>Fungi</taxon>
        <taxon>Dikarya</taxon>
        <taxon>Basidiomycota</taxon>
        <taxon>Pucciniomycotina</taxon>
        <taxon>Microbotryomycetes</taxon>
        <taxon>Sporidiobolales</taxon>
        <taxon>Sporidiobolaceae</taxon>
        <taxon>Sporobolomyces</taxon>
    </lineage>
</organism>
<evidence type="ECO:0000256" key="6">
    <source>
        <dbReference type="ARBA" id="ARBA00022989"/>
    </source>
</evidence>
<keyword evidence="3 9" id="KW-0728">SH3 domain</keyword>
<keyword evidence="13" id="KW-1185">Reference proteome</keyword>
<dbReference type="PRINTS" id="PR00452">
    <property type="entry name" value="SH3DOMAIN"/>
</dbReference>
<feature type="transmembrane region" description="Helical" evidence="10">
    <location>
        <begin position="12"/>
        <end position="37"/>
    </location>
</feature>
<dbReference type="EMBL" id="CENE01000018">
    <property type="protein sequence ID" value="CEQ41819.1"/>
    <property type="molecule type" value="Genomic_DNA"/>
</dbReference>
<keyword evidence="4" id="KW-1003">Cell membrane</keyword>
<dbReference type="InterPro" id="IPR035522">
    <property type="entry name" value="Sho1_SH3"/>
</dbReference>
<evidence type="ECO:0000259" key="11">
    <source>
        <dbReference type="PROSITE" id="PS50002"/>
    </source>
</evidence>
<dbReference type="InterPro" id="IPR001452">
    <property type="entry name" value="SH3_domain"/>
</dbReference>
<evidence type="ECO:0000256" key="4">
    <source>
        <dbReference type="ARBA" id="ARBA00022475"/>
    </source>
</evidence>
<evidence type="ECO:0000256" key="10">
    <source>
        <dbReference type="SAM" id="Phobius"/>
    </source>
</evidence>
<comment type="similarity">
    <text evidence="2">Belongs to the SHO1 family.</text>
</comment>
<evidence type="ECO:0000256" key="3">
    <source>
        <dbReference type="ARBA" id="ARBA00022443"/>
    </source>
</evidence>
<feature type="transmembrane region" description="Helical" evidence="10">
    <location>
        <begin position="88"/>
        <end position="107"/>
    </location>
</feature>
<evidence type="ECO:0000256" key="8">
    <source>
        <dbReference type="ARBA" id="ARBA00023136"/>
    </source>
</evidence>
<dbReference type="Gene3D" id="2.30.30.40">
    <property type="entry name" value="SH3 Domains"/>
    <property type="match status" value="1"/>
</dbReference>
<keyword evidence="8 10" id="KW-0472">Membrane</keyword>
<dbReference type="SUPFAM" id="SSF50044">
    <property type="entry name" value="SH3-domain"/>
    <property type="match status" value="1"/>
</dbReference>
<dbReference type="SMART" id="SM00326">
    <property type="entry name" value="SH3"/>
    <property type="match status" value="1"/>
</dbReference>
<feature type="domain" description="SH3" evidence="11">
    <location>
        <begin position="260"/>
        <end position="319"/>
    </location>
</feature>
<evidence type="ECO:0000256" key="7">
    <source>
        <dbReference type="ARBA" id="ARBA00023016"/>
    </source>
</evidence>
<accession>A0A0D6EPF4</accession>
<dbReference type="GO" id="GO:0005886">
    <property type="term" value="C:plasma membrane"/>
    <property type="evidence" value="ECO:0007669"/>
    <property type="project" value="UniProtKB-SubCell"/>
</dbReference>
<dbReference type="Proteomes" id="UP000243876">
    <property type="component" value="Unassembled WGS sequence"/>
</dbReference>
<name>A0A0D6EPF4_SPOSA</name>
<reference evidence="13" key="1">
    <citation type="submission" date="2015-02" db="EMBL/GenBank/DDBJ databases">
        <authorList>
            <person name="Gon?alves P."/>
        </authorList>
    </citation>
    <scope>NUCLEOTIDE SEQUENCE [LARGE SCALE GENOMIC DNA]</scope>
</reference>
<protein>
    <submittedName>
        <fullName evidence="12">SPOSA6832_03568-mRNA-1:cds</fullName>
    </submittedName>
</protein>
<evidence type="ECO:0000256" key="9">
    <source>
        <dbReference type="PROSITE-ProRule" id="PRU00192"/>
    </source>
</evidence>
<dbReference type="CDD" id="cd11855">
    <property type="entry name" value="SH3_Sho1p"/>
    <property type="match status" value="1"/>
</dbReference>
<feature type="transmembrane region" description="Helical" evidence="10">
    <location>
        <begin position="57"/>
        <end position="76"/>
    </location>
</feature>